<name>A0A8X6Y1U6_9ARAC</name>
<comment type="caution">
    <text evidence="1">The sequence shown here is derived from an EMBL/GenBank/DDBJ whole genome shotgun (WGS) entry which is preliminary data.</text>
</comment>
<gene>
    <name evidence="1" type="ORF">TNIN_21001</name>
</gene>
<sequence length="71" mass="8137">MDGSGPVNVITTFSSIAGSLDWEANQQLELEKKYFVEDKYSNYSVVSMLVQKWQLACLCKEPCFRNLQLLE</sequence>
<dbReference type="EMBL" id="BMAV01014340">
    <property type="protein sequence ID" value="GFY62668.1"/>
    <property type="molecule type" value="Genomic_DNA"/>
</dbReference>
<evidence type="ECO:0000313" key="1">
    <source>
        <dbReference type="EMBL" id="GFY62668.1"/>
    </source>
</evidence>
<proteinExistence type="predicted"/>
<protein>
    <submittedName>
        <fullName evidence="1">Uncharacterized protein</fullName>
    </submittedName>
</protein>
<dbReference type="Proteomes" id="UP000886998">
    <property type="component" value="Unassembled WGS sequence"/>
</dbReference>
<reference evidence="1" key="1">
    <citation type="submission" date="2020-08" db="EMBL/GenBank/DDBJ databases">
        <title>Multicomponent nature underlies the extraordinary mechanical properties of spider dragline silk.</title>
        <authorList>
            <person name="Kono N."/>
            <person name="Nakamura H."/>
            <person name="Mori M."/>
            <person name="Yoshida Y."/>
            <person name="Ohtoshi R."/>
            <person name="Malay A.D."/>
            <person name="Moran D.A.P."/>
            <person name="Tomita M."/>
            <person name="Numata K."/>
            <person name="Arakawa K."/>
        </authorList>
    </citation>
    <scope>NUCLEOTIDE SEQUENCE</scope>
</reference>
<organism evidence="1 2">
    <name type="scientific">Trichonephila inaurata madagascariensis</name>
    <dbReference type="NCBI Taxonomy" id="2747483"/>
    <lineage>
        <taxon>Eukaryota</taxon>
        <taxon>Metazoa</taxon>
        <taxon>Ecdysozoa</taxon>
        <taxon>Arthropoda</taxon>
        <taxon>Chelicerata</taxon>
        <taxon>Arachnida</taxon>
        <taxon>Araneae</taxon>
        <taxon>Araneomorphae</taxon>
        <taxon>Entelegynae</taxon>
        <taxon>Araneoidea</taxon>
        <taxon>Nephilidae</taxon>
        <taxon>Trichonephila</taxon>
        <taxon>Trichonephila inaurata</taxon>
    </lineage>
</organism>
<accession>A0A8X6Y1U6</accession>
<keyword evidence="2" id="KW-1185">Reference proteome</keyword>
<dbReference type="AlphaFoldDB" id="A0A8X6Y1U6"/>
<evidence type="ECO:0000313" key="2">
    <source>
        <dbReference type="Proteomes" id="UP000886998"/>
    </source>
</evidence>